<proteinExistence type="predicted"/>
<dbReference type="GO" id="GO:0016020">
    <property type="term" value="C:membrane"/>
    <property type="evidence" value="ECO:0007669"/>
    <property type="project" value="InterPro"/>
</dbReference>
<accession>A0A5C6VXS0</accession>
<feature type="domain" description="Methyl-accepting transducer" evidence="4">
    <location>
        <begin position="204"/>
        <end position="430"/>
    </location>
</feature>
<dbReference type="InterPro" id="IPR044398">
    <property type="entry name" value="Globin-sensor_dom"/>
</dbReference>
<dbReference type="InterPro" id="IPR012292">
    <property type="entry name" value="Globin/Proto"/>
</dbReference>
<dbReference type="CDD" id="cd01068">
    <property type="entry name" value="globin_sensor"/>
    <property type="match status" value="1"/>
</dbReference>
<dbReference type="GO" id="GO:0020037">
    <property type="term" value="F:heme binding"/>
    <property type="evidence" value="ECO:0007669"/>
    <property type="project" value="InterPro"/>
</dbReference>
<reference evidence="5 6" key="1">
    <citation type="journal article" date="2005" name="Int. J. Syst. Evol. Microbiol.">
        <title>Bacillus litoralis sp. nov., isolated from a tidal flat of the Yellow Sea in Korea.</title>
        <authorList>
            <person name="Yoon J.H."/>
            <person name="Oh T.K."/>
        </authorList>
    </citation>
    <scope>NUCLEOTIDE SEQUENCE [LARGE SCALE GENOMIC DNA]</scope>
    <source>
        <strain evidence="5 6">SW-211</strain>
    </source>
</reference>
<dbReference type="OrthoDB" id="266313at2"/>
<protein>
    <recommendedName>
        <fullName evidence="4">Methyl-accepting transducer domain-containing protein</fullName>
    </recommendedName>
</protein>
<dbReference type="Pfam" id="PF11563">
    <property type="entry name" value="Protoglobin"/>
    <property type="match status" value="1"/>
</dbReference>
<dbReference type="InterPro" id="IPR009050">
    <property type="entry name" value="Globin-like_sf"/>
</dbReference>
<gene>
    <name evidence="5" type="ORF">FS935_15415</name>
</gene>
<dbReference type="SMART" id="SM00283">
    <property type="entry name" value="MA"/>
    <property type="match status" value="1"/>
</dbReference>
<dbReference type="PROSITE" id="PS50111">
    <property type="entry name" value="CHEMOTAXIS_TRANSDUC_2"/>
    <property type="match status" value="1"/>
</dbReference>
<evidence type="ECO:0000256" key="1">
    <source>
        <dbReference type="ARBA" id="ARBA00023224"/>
    </source>
</evidence>
<comment type="caution">
    <text evidence="5">The sequence shown here is derived from an EMBL/GenBank/DDBJ whole genome shotgun (WGS) entry which is preliminary data.</text>
</comment>
<organism evidence="5 6">
    <name type="scientific">Metabacillus litoralis</name>
    <dbReference type="NCBI Taxonomy" id="152268"/>
    <lineage>
        <taxon>Bacteria</taxon>
        <taxon>Bacillati</taxon>
        <taxon>Bacillota</taxon>
        <taxon>Bacilli</taxon>
        <taxon>Bacillales</taxon>
        <taxon>Bacillaceae</taxon>
        <taxon>Metabacillus</taxon>
    </lineage>
</organism>
<dbReference type="GO" id="GO:0019825">
    <property type="term" value="F:oxygen binding"/>
    <property type="evidence" value="ECO:0007669"/>
    <property type="project" value="InterPro"/>
</dbReference>
<dbReference type="Gene3D" id="1.10.287.950">
    <property type="entry name" value="Methyl-accepting chemotaxis protein"/>
    <property type="match status" value="1"/>
</dbReference>
<dbReference type="Gene3D" id="1.10.490.10">
    <property type="entry name" value="Globins"/>
    <property type="match status" value="1"/>
</dbReference>
<sequence>MGILPFKKDKKTAASSLEKNNSELMSQVSLKISEQELRKQLDMTGLTKDDLYLALTLKPYIQENIDQIVTAFYSSFEANEGLIEIINNYSSVDKLKGTLKEHILKIFNGRLDDEDVIRMRRIAHIHVKIGLEAKWYMAAFQQLFASVINTVESKLATKEDVILTVHSLSKLFNFEQQIVLEAYDNEYAKLQAEIDLQKEQIRTDVNTLAEQLADSSEETNAFIQEILAQSKEIASYSIDRFEVAATAEDQAHNGKKDLEKQNELMTFIEKSTEDIIQQMKSLEQTSEKINNVVGIVTSIAEQTNLLALNAAIESARAGEYGKGFAVVASEVRKLAEETKNSVQGVSSLITNIHTQIDSMSSSINNVADLTTKGTTQMNEMNSFFDSIVEIMNNNKQQSELAKTDLTNFTNIINDVSNSISQIANTSDSLKQMAKTM</sequence>
<keyword evidence="3" id="KW-0175">Coiled coil</keyword>
<dbReference type="InterPro" id="IPR004089">
    <property type="entry name" value="MCPsignal_dom"/>
</dbReference>
<dbReference type="InterPro" id="IPR039379">
    <property type="entry name" value="Protoglobin_sensor_dom"/>
</dbReference>
<dbReference type="GO" id="GO:0007165">
    <property type="term" value="P:signal transduction"/>
    <property type="evidence" value="ECO:0007669"/>
    <property type="project" value="UniProtKB-KW"/>
</dbReference>
<evidence type="ECO:0000259" key="4">
    <source>
        <dbReference type="PROSITE" id="PS50111"/>
    </source>
</evidence>
<dbReference type="SUPFAM" id="SSF46458">
    <property type="entry name" value="Globin-like"/>
    <property type="match status" value="1"/>
</dbReference>
<dbReference type="AlphaFoldDB" id="A0A5C6VXS0"/>
<evidence type="ECO:0000313" key="6">
    <source>
        <dbReference type="Proteomes" id="UP000321363"/>
    </source>
</evidence>
<feature type="coiled-coil region" evidence="3">
    <location>
        <begin position="180"/>
        <end position="218"/>
    </location>
</feature>
<dbReference type="PANTHER" id="PTHR32089:SF118">
    <property type="entry name" value="HEME-BASED AEROTACTIC TRANSDUCER HEMAT"/>
    <property type="match status" value="1"/>
</dbReference>
<name>A0A5C6VXS0_9BACI</name>
<dbReference type="PANTHER" id="PTHR32089">
    <property type="entry name" value="METHYL-ACCEPTING CHEMOTAXIS PROTEIN MCPB"/>
    <property type="match status" value="1"/>
</dbReference>
<keyword evidence="6" id="KW-1185">Reference proteome</keyword>
<evidence type="ECO:0000313" key="5">
    <source>
        <dbReference type="EMBL" id="TXC89753.1"/>
    </source>
</evidence>
<dbReference type="RefSeq" id="WP_146949551.1">
    <property type="nucleotide sequence ID" value="NZ_VOQF01000008.1"/>
</dbReference>
<dbReference type="Proteomes" id="UP000321363">
    <property type="component" value="Unassembled WGS sequence"/>
</dbReference>
<dbReference type="SUPFAM" id="SSF58104">
    <property type="entry name" value="Methyl-accepting chemotaxis protein (MCP) signaling domain"/>
    <property type="match status" value="1"/>
</dbReference>
<keyword evidence="1 2" id="KW-0807">Transducer</keyword>
<evidence type="ECO:0000256" key="3">
    <source>
        <dbReference type="SAM" id="Coils"/>
    </source>
</evidence>
<dbReference type="Pfam" id="PF00015">
    <property type="entry name" value="MCPsignal"/>
    <property type="match status" value="1"/>
</dbReference>
<evidence type="ECO:0000256" key="2">
    <source>
        <dbReference type="PROSITE-ProRule" id="PRU00284"/>
    </source>
</evidence>
<dbReference type="EMBL" id="VOQF01000008">
    <property type="protein sequence ID" value="TXC89753.1"/>
    <property type="molecule type" value="Genomic_DNA"/>
</dbReference>